<evidence type="ECO:0000256" key="1">
    <source>
        <dbReference type="SAM" id="Phobius"/>
    </source>
</evidence>
<dbReference type="PANTHER" id="PTHR33133:SF5">
    <property type="entry name" value="OS08G0107100 PROTEIN"/>
    <property type="match status" value="1"/>
</dbReference>
<evidence type="ECO:0000313" key="4">
    <source>
        <dbReference type="Proteomes" id="UP000525078"/>
    </source>
</evidence>
<keyword evidence="1" id="KW-0472">Membrane</keyword>
<dbReference type="Proteomes" id="UP000583929">
    <property type="component" value="Unassembled WGS sequence"/>
</dbReference>
<accession>A0A7J6I8Q9</accession>
<evidence type="ECO:0000313" key="3">
    <source>
        <dbReference type="EMBL" id="KAF4403706.1"/>
    </source>
</evidence>
<reference evidence="4 5" key="1">
    <citation type="journal article" date="2020" name="bioRxiv">
        <title>Sequence and annotation of 42 cannabis genomes reveals extensive copy number variation in cannabinoid synthesis and pathogen resistance genes.</title>
        <authorList>
            <person name="Mckernan K.J."/>
            <person name="Helbert Y."/>
            <person name="Kane L.T."/>
            <person name="Ebling H."/>
            <person name="Zhang L."/>
            <person name="Liu B."/>
            <person name="Eaton Z."/>
            <person name="Mclaughlin S."/>
            <person name="Kingan S."/>
            <person name="Baybayan P."/>
            <person name="Concepcion G."/>
            <person name="Jordan M."/>
            <person name="Riva A."/>
            <person name="Barbazuk W."/>
            <person name="Harkins T."/>
        </authorList>
    </citation>
    <scope>NUCLEOTIDE SEQUENCE [LARGE SCALE GENOMIC DNA]</scope>
    <source>
        <strain evidence="4 5">cv. Jamaican Lion 4</strain>
        <strain evidence="3">Father</strain>
        <strain evidence="2">Mother</strain>
        <tissue evidence="3">Leaf</tissue>
    </source>
</reference>
<name>A0A7J6I8Q9_CANSA</name>
<feature type="transmembrane region" description="Helical" evidence="1">
    <location>
        <begin position="261"/>
        <end position="293"/>
    </location>
</feature>
<sequence length="333" mass="37884">MDREQHELQFLGFFGIFKESYKIVLTWRKIFSQITLALILPLSLIFLAHFQVSQILFFKILNNEDRLSDTDVNNREYGKLKHIISSQWAGFWLFKVAYFTFSLILLLLSTAAVVYTIASAYTGRSISFKKVMSVVPRVWKRLMVTFLWSFAIVLVYHVVAIGLLVLLILFLGFSSAGIIFVALFLIVYVIGIVYIGIIWHLASVVSVLEEVYGIKAMKKSRILIKGKTGLAVAYFLVLGFIFGGIEFLFENFVVLDFSGSLALRIGVGIICFLLLFKLILFGLVIQTLIYLVCKSYHHENIDKPSLSEHLEGYLGHYVQLKSTRDIQLGEAHV</sequence>
<feature type="transmembrane region" description="Helical" evidence="1">
    <location>
        <begin position="96"/>
        <end position="121"/>
    </location>
</feature>
<evidence type="ECO:0000313" key="5">
    <source>
        <dbReference type="Proteomes" id="UP000583929"/>
    </source>
</evidence>
<keyword evidence="1" id="KW-1133">Transmembrane helix</keyword>
<proteinExistence type="predicted"/>
<protein>
    <submittedName>
        <fullName evidence="3">Uncharacterized protein</fullName>
    </submittedName>
</protein>
<keyword evidence="5" id="KW-1185">Reference proteome</keyword>
<organism evidence="3 5">
    <name type="scientific">Cannabis sativa</name>
    <name type="common">Hemp</name>
    <name type="synonym">Marijuana</name>
    <dbReference type="NCBI Taxonomy" id="3483"/>
    <lineage>
        <taxon>Eukaryota</taxon>
        <taxon>Viridiplantae</taxon>
        <taxon>Streptophyta</taxon>
        <taxon>Embryophyta</taxon>
        <taxon>Tracheophyta</taxon>
        <taxon>Spermatophyta</taxon>
        <taxon>Magnoliopsida</taxon>
        <taxon>eudicotyledons</taxon>
        <taxon>Gunneridae</taxon>
        <taxon>Pentapetalae</taxon>
        <taxon>rosids</taxon>
        <taxon>fabids</taxon>
        <taxon>Rosales</taxon>
        <taxon>Cannabaceae</taxon>
        <taxon>Cannabis</taxon>
    </lineage>
</organism>
<comment type="caution">
    <text evidence="3">The sequence shown here is derived from an EMBL/GenBank/DDBJ whole genome shotgun (WGS) entry which is preliminary data.</text>
</comment>
<feature type="transmembrane region" description="Helical" evidence="1">
    <location>
        <begin position="229"/>
        <end position="249"/>
    </location>
</feature>
<dbReference type="AlphaFoldDB" id="A0A7J6I8Q9"/>
<gene>
    <name evidence="2" type="ORF">F8388_017546</name>
    <name evidence="3" type="ORF">G4B88_002559</name>
</gene>
<feature type="transmembrane region" description="Helical" evidence="1">
    <location>
        <begin position="177"/>
        <end position="208"/>
    </location>
</feature>
<keyword evidence="1" id="KW-0812">Transmembrane</keyword>
<feature type="transmembrane region" description="Helical" evidence="1">
    <location>
        <begin position="142"/>
        <end position="171"/>
    </location>
</feature>
<dbReference type="Proteomes" id="UP000525078">
    <property type="component" value="Unassembled WGS sequence"/>
</dbReference>
<evidence type="ECO:0000313" key="2">
    <source>
        <dbReference type="EMBL" id="KAF4377142.1"/>
    </source>
</evidence>
<dbReference type="EMBL" id="JAATIP010000082">
    <property type="protein sequence ID" value="KAF4377142.1"/>
    <property type="molecule type" value="Genomic_DNA"/>
</dbReference>
<dbReference type="PANTHER" id="PTHR33133">
    <property type="entry name" value="OS08G0107100 PROTEIN-RELATED"/>
    <property type="match status" value="1"/>
</dbReference>
<dbReference type="EMBL" id="JAATIQ010000003">
    <property type="protein sequence ID" value="KAF4403706.1"/>
    <property type="molecule type" value="Genomic_DNA"/>
</dbReference>
<feature type="transmembrane region" description="Helical" evidence="1">
    <location>
        <begin position="30"/>
        <end position="52"/>
    </location>
</feature>